<evidence type="ECO:0000256" key="2">
    <source>
        <dbReference type="ARBA" id="ARBA00010792"/>
    </source>
</evidence>
<dbReference type="PANTHER" id="PTHR30353:SF0">
    <property type="entry name" value="TRANSMEMBRANE PROTEIN"/>
    <property type="match status" value="1"/>
</dbReference>
<dbReference type="InterPro" id="IPR032818">
    <property type="entry name" value="DedA-like"/>
</dbReference>
<dbReference type="PANTHER" id="PTHR30353">
    <property type="entry name" value="INNER MEMBRANE PROTEIN DEDA-RELATED"/>
    <property type="match status" value="1"/>
</dbReference>
<dbReference type="NCBIfam" id="NF008102">
    <property type="entry name" value="PRK10847.1"/>
    <property type="match status" value="1"/>
</dbReference>
<evidence type="ECO:0000313" key="11">
    <source>
        <dbReference type="Proteomes" id="UP000473681"/>
    </source>
</evidence>
<gene>
    <name evidence="9" type="ORF">FC774_08270</name>
    <name evidence="10" type="ORF">FDB51_14325</name>
</gene>
<evidence type="ECO:0000313" key="12">
    <source>
        <dbReference type="Proteomes" id="UP000476820"/>
    </source>
</evidence>
<organism evidence="10 11">
    <name type="scientific">Clostridium botulinum</name>
    <dbReference type="NCBI Taxonomy" id="1491"/>
    <lineage>
        <taxon>Bacteria</taxon>
        <taxon>Bacillati</taxon>
        <taxon>Bacillota</taxon>
        <taxon>Clostridia</taxon>
        <taxon>Eubacteriales</taxon>
        <taxon>Clostridiaceae</taxon>
        <taxon>Clostridium</taxon>
    </lineage>
</organism>
<evidence type="ECO:0000313" key="10">
    <source>
        <dbReference type="EMBL" id="NFN36270.1"/>
    </source>
</evidence>
<evidence type="ECO:0000256" key="5">
    <source>
        <dbReference type="ARBA" id="ARBA00022989"/>
    </source>
</evidence>
<dbReference type="Pfam" id="PF09335">
    <property type="entry name" value="VTT_dom"/>
    <property type="match status" value="1"/>
</dbReference>
<dbReference type="OrthoDB" id="9813426at2"/>
<name>A0A0M1M7A3_CLOBO</name>
<proteinExistence type="inferred from homology"/>
<comment type="similarity">
    <text evidence="2 7">Belongs to the DedA family.</text>
</comment>
<feature type="transmembrane region" description="Helical" evidence="7">
    <location>
        <begin position="55"/>
        <end position="82"/>
    </location>
</feature>
<evidence type="ECO:0000256" key="7">
    <source>
        <dbReference type="RuleBase" id="RU367016"/>
    </source>
</evidence>
<reference evidence="11 12" key="1">
    <citation type="submission" date="2019-04" db="EMBL/GenBank/DDBJ databases">
        <title>Genome sequencing of Clostridium botulinum Groups I-IV and Clostridium butyricum.</title>
        <authorList>
            <person name="Brunt J."/>
            <person name="Van Vliet A.H.M."/>
            <person name="Stringer S.C."/>
            <person name="Carter A.T."/>
            <person name="Peck M.W."/>
        </authorList>
    </citation>
    <scope>NUCLEOTIDE SEQUENCE [LARGE SCALE GENOMIC DNA]</scope>
    <source>
        <strain evidence="9 12">1605</strain>
        <strain evidence="10 11">CB-K-33E</strain>
    </source>
</reference>
<keyword evidence="3 7" id="KW-1003">Cell membrane</keyword>
<dbReference type="Proteomes" id="UP000476820">
    <property type="component" value="Unassembled WGS sequence"/>
</dbReference>
<dbReference type="AlphaFoldDB" id="A0A0M1M7A3"/>
<keyword evidence="6 7" id="KW-0472">Membrane</keyword>
<feature type="transmembrane region" description="Helical" evidence="7">
    <location>
        <begin position="30"/>
        <end position="49"/>
    </location>
</feature>
<dbReference type="GO" id="GO:0005886">
    <property type="term" value="C:plasma membrane"/>
    <property type="evidence" value="ECO:0007669"/>
    <property type="project" value="UniProtKB-SubCell"/>
</dbReference>
<evidence type="ECO:0000256" key="3">
    <source>
        <dbReference type="ARBA" id="ARBA00022475"/>
    </source>
</evidence>
<keyword evidence="4 7" id="KW-0812">Transmembrane</keyword>
<evidence type="ECO:0000259" key="8">
    <source>
        <dbReference type="Pfam" id="PF09335"/>
    </source>
</evidence>
<dbReference type="InterPro" id="IPR058127">
    <property type="entry name" value="DedA"/>
</dbReference>
<protein>
    <submittedName>
        <fullName evidence="10">DedA family protein</fullName>
    </submittedName>
</protein>
<accession>A0A0M1M7A3</accession>
<comment type="subcellular location">
    <subcellularLocation>
        <location evidence="1 7">Cell membrane</location>
        <topology evidence="1 7">Multi-pass membrane protein</topology>
    </subcellularLocation>
</comment>
<dbReference type="EMBL" id="SWOV01000017">
    <property type="protein sequence ID" value="NFF87861.1"/>
    <property type="molecule type" value="Genomic_DNA"/>
</dbReference>
<evidence type="ECO:0000256" key="4">
    <source>
        <dbReference type="ARBA" id="ARBA00022692"/>
    </source>
</evidence>
<feature type="domain" description="VTT" evidence="8">
    <location>
        <begin position="54"/>
        <end position="171"/>
    </location>
</feature>
<dbReference type="InterPro" id="IPR032816">
    <property type="entry name" value="VTT_dom"/>
</dbReference>
<dbReference type="RefSeq" id="WP_053341526.1">
    <property type="nucleotide sequence ID" value="NZ_LFPA01000004.1"/>
</dbReference>
<sequence>MENASQIVDIFIHMNKYIGMIINNYGMQTYLILFIVIFCETGLVVTPFLPGDSLIFAAATFAAMGALNIYILVILLIFAAVLGDTVNYEIGRLFGNKLIKSNIVKKDHIEKTNKFYEKHGVKTIMFARFIPIVRTIAPFVAGIGKMNYKDFILFNVIGGNLWVVILSICGYFFGNIRFVRNNLSLILIGMIIISILPAVIVFINEKRKNSSVQKI</sequence>
<keyword evidence="5 7" id="KW-1133">Transmembrane helix</keyword>
<evidence type="ECO:0000256" key="1">
    <source>
        <dbReference type="ARBA" id="ARBA00004651"/>
    </source>
</evidence>
<comment type="caution">
    <text evidence="10">The sequence shown here is derived from an EMBL/GenBank/DDBJ whole genome shotgun (WGS) entry which is preliminary data.</text>
</comment>
<dbReference type="Proteomes" id="UP000473681">
    <property type="component" value="Unassembled WGS sequence"/>
</dbReference>
<evidence type="ECO:0000256" key="6">
    <source>
        <dbReference type="ARBA" id="ARBA00023136"/>
    </source>
</evidence>
<dbReference type="EMBL" id="SWVK01000021">
    <property type="protein sequence ID" value="NFN36270.1"/>
    <property type="molecule type" value="Genomic_DNA"/>
</dbReference>
<feature type="transmembrane region" description="Helical" evidence="7">
    <location>
        <begin position="151"/>
        <end position="173"/>
    </location>
</feature>
<feature type="transmembrane region" description="Helical" evidence="7">
    <location>
        <begin position="185"/>
        <end position="204"/>
    </location>
</feature>
<evidence type="ECO:0000313" key="9">
    <source>
        <dbReference type="EMBL" id="NFF87861.1"/>
    </source>
</evidence>